<evidence type="ECO:0000313" key="4">
    <source>
        <dbReference type="Proteomes" id="UP000038802"/>
    </source>
</evidence>
<proteinExistence type="predicted"/>
<reference evidence="3" key="1">
    <citation type="submission" date="2015-03" db="EMBL/GenBank/DDBJ databases">
        <authorList>
            <person name="Murphy D."/>
        </authorList>
    </citation>
    <scope>NUCLEOTIDE SEQUENCE [LARGE SCALE GENOMIC DNA]</scope>
    <source>
        <strain evidence="3">K00500041</strain>
    </source>
</reference>
<evidence type="ECO:0000313" key="2">
    <source>
        <dbReference type="EMBL" id="CNV49386.1"/>
    </source>
</evidence>
<dbReference type="AlphaFoldDB" id="A0A0T9BX40"/>
<protein>
    <submittedName>
        <fullName evidence="3">Uncharacterized protein</fullName>
    </submittedName>
</protein>
<dbReference type="EMBL" id="CNFU01001100">
    <property type="protein sequence ID" value="CKT02555.1"/>
    <property type="molecule type" value="Genomic_DNA"/>
</dbReference>
<dbReference type="Proteomes" id="UP000039217">
    <property type="component" value="Unassembled WGS sequence"/>
</dbReference>
<reference evidence="4 5" key="2">
    <citation type="submission" date="2015-03" db="EMBL/GenBank/DDBJ databases">
        <authorList>
            <consortium name="Pathogen Informatics"/>
        </authorList>
    </citation>
    <scope>NUCLEOTIDE SEQUENCE [LARGE SCALE GENOMIC DNA]</scope>
    <source>
        <strain evidence="1 6">Bir 187</strain>
        <strain evidence="2 5">D00501624</strain>
        <strain evidence="4">K00500041</strain>
    </source>
</reference>
<evidence type="ECO:0000313" key="3">
    <source>
        <dbReference type="EMBL" id="COW96145.1"/>
    </source>
</evidence>
<sequence>MTFTPGASKPLSAVIKAALAASSGKSPIRVTVLPLRLIDSKDKDNAEAPRVLVGVSVGNTPVGPVTDWGRSNAP</sequence>
<evidence type="ECO:0000313" key="5">
    <source>
        <dbReference type="Proteomes" id="UP000039217"/>
    </source>
</evidence>
<dbReference type="Proteomes" id="UP000038802">
    <property type="component" value="Unassembled WGS sequence"/>
</dbReference>
<name>A0A0T9BX40_MYCTX</name>
<dbReference type="Proteomes" id="UP000049023">
    <property type="component" value="Unassembled WGS sequence"/>
</dbReference>
<organism evidence="3 4">
    <name type="scientific">Mycobacterium tuberculosis</name>
    <dbReference type="NCBI Taxonomy" id="1773"/>
    <lineage>
        <taxon>Bacteria</taxon>
        <taxon>Bacillati</taxon>
        <taxon>Actinomycetota</taxon>
        <taxon>Actinomycetes</taxon>
        <taxon>Mycobacteriales</taxon>
        <taxon>Mycobacteriaceae</taxon>
        <taxon>Mycobacterium</taxon>
        <taxon>Mycobacterium tuberculosis complex</taxon>
    </lineage>
</organism>
<accession>A0A0T9BX40</accession>
<dbReference type="EMBL" id="CQQC01000905">
    <property type="protein sequence ID" value="CNV49386.1"/>
    <property type="molecule type" value="Genomic_DNA"/>
</dbReference>
<evidence type="ECO:0000313" key="6">
    <source>
        <dbReference type="Proteomes" id="UP000049023"/>
    </source>
</evidence>
<dbReference type="EMBL" id="CSAE01000818">
    <property type="protein sequence ID" value="COW96145.1"/>
    <property type="molecule type" value="Genomic_DNA"/>
</dbReference>
<evidence type="ECO:0000313" key="1">
    <source>
        <dbReference type="EMBL" id="CKT02555.1"/>
    </source>
</evidence>
<gene>
    <name evidence="2" type="ORF">ERS007661_02529</name>
    <name evidence="3" type="ORF">ERS007703_04530</name>
    <name evidence="1" type="ORF">ERS027661_03838</name>
</gene>